<comment type="cofactor">
    <cofactor evidence="1">
        <name>FAD</name>
        <dbReference type="ChEBI" id="CHEBI:57692"/>
    </cofactor>
</comment>
<evidence type="ECO:0000313" key="10">
    <source>
        <dbReference type="EMBL" id="PCK33458.1"/>
    </source>
</evidence>
<dbReference type="Gene3D" id="3.30.9.10">
    <property type="entry name" value="D-Amino Acid Oxidase, subunit A, domain 2"/>
    <property type="match status" value="1"/>
</dbReference>
<dbReference type="Proteomes" id="UP000228621">
    <property type="component" value="Unassembled WGS sequence"/>
</dbReference>
<evidence type="ECO:0000256" key="4">
    <source>
        <dbReference type="ARBA" id="ARBA00022827"/>
    </source>
</evidence>
<dbReference type="Pfam" id="PF01266">
    <property type="entry name" value="DAO"/>
    <property type="match status" value="1"/>
</dbReference>
<comment type="caution">
    <text evidence="10">The sequence shown here is derived from an EMBL/GenBank/DDBJ whole genome shotgun (WGS) entry which is preliminary data.</text>
</comment>
<dbReference type="GO" id="GO:0003884">
    <property type="term" value="F:D-amino-acid oxidase activity"/>
    <property type="evidence" value="ECO:0007669"/>
    <property type="project" value="UniProtKB-EC"/>
</dbReference>
<comment type="catalytic activity">
    <reaction evidence="8">
        <text>a D-alpha-amino acid + O2 + H2O = a 2-oxocarboxylate + H2O2 + NH4(+)</text>
        <dbReference type="Rhea" id="RHEA:21816"/>
        <dbReference type="ChEBI" id="CHEBI:15377"/>
        <dbReference type="ChEBI" id="CHEBI:15379"/>
        <dbReference type="ChEBI" id="CHEBI:16240"/>
        <dbReference type="ChEBI" id="CHEBI:28938"/>
        <dbReference type="ChEBI" id="CHEBI:35179"/>
        <dbReference type="ChEBI" id="CHEBI:59871"/>
        <dbReference type="EC" id="1.4.3.3"/>
    </reaction>
    <physiologicalReaction direction="left-to-right" evidence="8">
        <dbReference type="Rhea" id="RHEA:21817"/>
    </physiologicalReaction>
</comment>
<dbReference type="Gene3D" id="3.50.50.60">
    <property type="entry name" value="FAD/NAD(P)-binding domain"/>
    <property type="match status" value="1"/>
</dbReference>
<dbReference type="SUPFAM" id="SSF51905">
    <property type="entry name" value="FAD/NAD(P)-binding domain"/>
    <property type="match status" value="1"/>
</dbReference>
<dbReference type="InterPro" id="IPR036188">
    <property type="entry name" value="FAD/NAD-bd_sf"/>
</dbReference>
<evidence type="ECO:0000256" key="6">
    <source>
        <dbReference type="ARBA" id="ARBA00039101"/>
    </source>
</evidence>
<dbReference type="GO" id="GO:0071949">
    <property type="term" value="F:FAD binding"/>
    <property type="evidence" value="ECO:0007669"/>
    <property type="project" value="InterPro"/>
</dbReference>
<keyword evidence="11" id="KW-1185">Reference proteome</keyword>
<keyword evidence="5" id="KW-0560">Oxidoreductase</keyword>
<protein>
    <recommendedName>
        <fullName evidence="7">D-amino-acid oxidase</fullName>
        <ecNumber evidence="6">1.4.3.3</ecNumber>
    </recommendedName>
</protein>
<dbReference type="AlphaFoldDB" id="A0A2A5JVL8"/>
<dbReference type="OrthoDB" id="9790035at2"/>
<evidence type="ECO:0000256" key="8">
    <source>
        <dbReference type="ARBA" id="ARBA00049547"/>
    </source>
</evidence>
<proteinExistence type="inferred from homology"/>
<dbReference type="GO" id="GO:0046416">
    <property type="term" value="P:D-amino acid metabolic process"/>
    <property type="evidence" value="ECO:0007669"/>
    <property type="project" value="InterPro"/>
</dbReference>
<evidence type="ECO:0000259" key="9">
    <source>
        <dbReference type="Pfam" id="PF01266"/>
    </source>
</evidence>
<dbReference type="EMBL" id="NKHF01000007">
    <property type="protein sequence ID" value="PCK33458.1"/>
    <property type="molecule type" value="Genomic_DNA"/>
</dbReference>
<feature type="domain" description="FAD dependent oxidoreductase" evidence="9">
    <location>
        <begin position="6"/>
        <end position="327"/>
    </location>
</feature>
<reference evidence="11" key="1">
    <citation type="journal article" date="2019" name="Genome Announc.">
        <title>Draft Genome Sequence of Pseudoalteromonas piscicida Strain 36Y ROTHPW, an Hypersaline Seawater Isolate from the South Coast of Sonora, Mexico.</title>
        <authorList>
            <person name="Sanchez-Diaz R."/>
            <person name="Molina-Garza Z.J."/>
            <person name="Cruz-Suarez L.E."/>
            <person name="Selvin J."/>
            <person name="Kiran G.S."/>
            <person name="Ibarra-Gamez J.C."/>
            <person name="Gomez-Gil B."/>
            <person name="Galaviz-Silva L."/>
        </authorList>
    </citation>
    <scope>NUCLEOTIDE SEQUENCE [LARGE SCALE GENOMIC DNA]</scope>
    <source>
        <strain evidence="11">36Y_RITHPW</strain>
    </source>
</reference>
<evidence type="ECO:0000256" key="1">
    <source>
        <dbReference type="ARBA" id="ARBA00001974"/>
    </source>
</evidence>
<evidence type="ECO:0000313" key="11">
    <source>
        <dbReference type="Proteomes" id="UP000228621"/>
    </source>
</evidence>
<organism evidence="10 11">
    <name type="scientific">Pseudoalteromonas piscicida</name>
    <dbReference type="NCBI Taxonomy" id="43662"/>
    <lineage>
        <taxon>Bacteria</taxon>
        <taxon>Pseudomonadati</taxon>
        <taxon>Pseudomonadota</taxon>
        <taxon>Gammaproteobacteria</taxon>
        <taxon>Alteromonadales</taxon>
        <taxon>Pseudoalteromonadaceae</taxon>
        <taxon>Pseudoalteromonas</taxon>
    </lineage>
</organism>
<evidence type="ECO:0000256" key="3">
    <source>
        <dbReference type="ARBA" id="ARBA00022630"/>
    </source>
</evidence>
<dbReference type="RefSeq" id="WP_099640406.1">
    <property type="nucleotide sequence ID" value="NZ_NKHF01000007.1"/>
</dbReference>
<dbReference type="PANTHER" id="PTHR11530:SF11">
    <property type="entry name" value="D-ASPARTATE OXIDASE"/>
    <property type="match status" value="1"/>
</dbReference>
<keyword evidence="3" id="KW-0285">Flavoprotein</keyword>
<comment type="similarity">
    <text evidence="2">Belongs to the DAMOX/DASOX family.</text>
</comment>
<dbReference type="PANTHER" id="PTHR11530">
    <property type="entry name" value="D-AMINO ACID OXIDASE"/>
    <property type="match status" value="1"/>
</dbReference>
<accession>A0A2A5JVL8</accession>
<dbReference type="InterPro" id="IPR023209">
    <property type="entry name" value="DAO"/>
</dbReference>
<evidence type="ECO:0000256" key="7">
    <source>
        <dbReference type="ARBA" id="ARBA00039751"/>
    </source>
</evidence>
<evidence type="ECO:0000256" key="2">
    <source>
        <dbReference type="ARBA" id="ARBA00006730"/>
    </source>
</evidence>
<name>A0A2A5JVL8_PSEO7</name>
<sequence>MSTQARVAILGFGLTGRIAALMLAERYQISVFEQAKEGAEASAGSVAAAMLAPLAESVICDEALAQQGLESMALWPQLLAQLDTPVFFQQQGSLIVAHGQDRGDLVSFQQRLKPLKDHHAEAVSGERIAQLEPDLGGVFHQGLYLPCEGQLDNQAFYQSSATTLSNRGVKVHYGVHCDEAQKARLSQAYDWVVDCRGLGAKASCNGLRGVRGEVARIYAPEVTLTRPVRLMHPRYPIYIAPKPEHQFVIGATEIESQDNGEITVRSTLELLSAAYSVHRGFAEARVLSLLAGLRPAFKDNHPKIEQQGNVISINGLYRHGYLLAPLIVKQALSKELL</sequence>
<dbReference type="InterPro" id="IPR006076">
    <property type="entry name" value="FAD-dep_OxRdtase"/>
</dbReference>
<evidence type="ECO:0000256" key="5">
    <source>
        <dbReference type="ARBA" id="ARBA00023002"/>
    </source>
</evidence>
<gene>
    <name evidence="10" type="ORF">CEX98_01665</name>
</gene>
<keyword evidence="4" id="KW-0274">FAD</keyword>
<dbReference type="EC" id="1.4.3.3" evidence="6"/>